<proteinExistence type="predicted"/>
<keyword evidence="2" id="KW-1185">Reference proteome</keyword>
<dbReference type="Proteomes" id="UP000887575">
    <property type="component" value="Unassembled WGS sequence"/>
</dbReference>
<organism evidence="2 3">
    <name type="scientific">Mesorhabditis belari</name>
    <dbReference type="NCBI Taxonomy" id="2138241"/>
    <lineage>
        <taxon>Eukaryota</taxon>
        <taxon>Metazoa</taxon>
        <taxon>Ecdysozoa</taxon>
        <taxon>Nematoda</taxon>
        <taxon>Chromadorea</taxon>
        <taxon>Rhabditida</taxon>
        <taxon>Rhabditina</taxon>
        <taxon>Rhabditomorpha</taxon>
        <taxon>Rhabditoidea</taxon>
        <taxon>Rhabditidae</taxon>
        <taxon>Mesorhabditinae</taxon>
        <taxon>Mesorhabditis</taxon>
    </lineage>
</organism>
<dbReference type="WBParaSite" id="MBELARI_LOCUS1071.4">
    <property type="protein sequence ID" value="MBELARI_LOCUS1071.4"/>
    <property type="gene ID" value="MBELARI_LOCUS1071"/>
</dbReference>
<feature type="region of interest" description="Disordered" evidence="1">
    <location>
        <begin position="26"/>
        <end position="46"/>
    </location>
</feature>
<name>A0AAF3E9X2_9BILA</name>
<evidence type="ECO:0000256" key="1">
    <source>
        <dbReference type="SAM" id="MobiDB-lite"/>
    </source>
</evidence>
<sequence length="46" mass="5152">MWAVFGRNSVPRRALKERPALLGSYAGFSSSATHSRNNRTQNRTTT</sequence>
<evidence type="ECO:0000313" key="2">
    <source>
        <dbReference type="Proteomes" id="UP000887575"/>
    </source>
</evidence>
<protein>
    <submittedName>
        <fullName evidence="3">Uncharacterized protein</fullName>
    </submittedName>
</protein>
<reference evidence="3" key="1">
    <citation type="submission" date="2024-02" db="UniProtKB">
        <authorList>
            <consortium name="WormBaseParasite"/>
        </authorList>
    </citation>
    <scope>IDENTIFICATION</scope>
</reference>
<dbReference type="AlphaFoldDB" id="A0AAF3E9X2"/>
<accession>A0AAF3E9X2</accession>
<evidence type="ECO:0000313" key="3">
    <source>
        <dbReference type="WBParaSite" id="MBELARI_LOCUS1071.4"/>
    </source>
</evidence>